<evidence type="ECO:0000256" key="2">
    <source>
        <dbReference type="SAM" id="Phobius"/>
    </source>
</evidence>
<reference evidence="3 4" key="1">
    <citation type="submission" date="2020-07" db="EMBL/GenBank/DDBJ databases">
        <title>Taxonomic proposal: Crassvirales, a new order of highly abundant and diverse bacterial viruses.</title>
        <authorList>
            <person name="Shkoporov A.N."/>
            <person name="Stockdale S.R."/>
            <person name="Guerin E."/>
            <person name="Ross R.P."/>
            <person name="Hill C."/>
        </authorList>
    </citation>
    <scope>NUCLEOTIDE SEQUENCE [LARGE SCALE GENOMIC DNA]</scope>
</reference>
<keyword evidence="2" id="KW-0472">Membrane</keyword>
<feature type="coiled-coil region" evidence="1">
    <location>
        <begin position="235"/>
        <end position="262"/>
    </location>
</feature>
<keyword evidence="1" id="KW-0175">Coiled coil</keyword>
<organism evidence="3 4">
    <name type="scientific">uncultured phage cr1_1</name>
    <dbReference type="NCBI Taxonomy" id="2772064"/>
    <lineage>
        <taxon>Viruses</taxon>
        <taxon>Duplodnaviria</taxon>
        <taxon>Heunggongvirae</taxon>
        <taxon>Uroviricota</taxon>
        <taxon>Caudoviricetes</taxon>
        <taxon>Crassvirales</taxon>
        <taxon>Suoliviridae</taxon>
        <taxon>Boorivirinae</taxon>
        <taxon>Culoivirus</taxon>
        <taxon>Culoivirus americanus</taxon>
    </lineage>
</organism>
<dbReference type="GeneID" id="65129024"/>
<evidence type="ECO:0000256" key="1">
    <source>
        <dbReference type="SAM" id="Coils"/>
    </source>
</evidence>
<dbReference type="KEGG" id="vg:65129024"/>
<name>A0A7M1RZX0_9CAUD</name>
<keyword evidence="2" id="KW-1133">Transmembrane helix</keyword>
<keyword evidence="2" id="KW-0812">Transmembrane</keyword>
<dbReference type="RefSeq" id="YP_010110708.1">
    <property type="nucleotide sequence ID" value="NC_055873.1"/>
</dbReference>
<dbReference type="EMBL" id="MT774380">
    <property type="protein sequence ID" value="QOR58550.1"/>
    <property type="molecule type" value="Genomic_DNA"/>
</dbReference>
<feature type="transmembrane region" description="Helical" evidence="2">
    <location>
        <begin position="50"/>
        <end position="71"/>
    </location>
</feature>
<sequence>MLENERIIVDRGGIDPGIAALMQNANKGFDPAALMAMMNNGNGMFGGNGGWWWIFIIVLFWMWGGWGGNCFGRGNQAETNSDFARLAAMGNQNNNTDLLMQAINGNKDAINTLSTNLNCDVKSIDTALCSIQNAIGKVGGEVGFSAERVINAVNAGDCNVIKAISDCCCTTQRSIDSVNLNLTQMNADNRLSICQQTNTLQNAITSGFNNLSSENATRFNILGSKIDAQTQIINDKFCQLEMREMQNKIDALRDEKNALQTSAITQQQTQNIVNQIKPCPVPAYLTCNPYGCNGGFTGYGYGYGYGDSCCA</sequence>
<keyword evidence="4" id="KW-1185">Reference proteome</keyword>
<proteinExistence type="predicted"/>
<accession>A0A7M1RZX0</accession>
<evidence type="ECO:0000313" key="3">
    <source>
        <dbReference type="EMBL" id="QOR58550.1"/>
    </source>
</evidence>
<evidence type="ECO:0000313" key="4">
    <source>
        <dbReference type="Proteomes" id="UP000594063"/>
    </source>
</evidence>
<protein>
    <submittedName>
        <fullName evidence="3">Spike protein/glycoprotein</fullName>
    </submittedName>
</protein>
<dbReference type="Proteomes" id="UP000594063">
    <property type="component" value="Segment"/>
</dbReference>